<evidence type="ECO:0000313" key="20">
    <source>
        <dbReference type="Ensembl" id="ENSACOP00000023489.1"/>
    </source>
</evidence>
<dbReference type="GO" id="GO:0006508">
    <property type="term" value="P:proteolysis"/>
    <property type="evidence" value="ECO:0007669"/>
    <property type="project" value="UniProtKB-KW"/>
</dbReference>
<keyword evidence="11" id="KW-0865">Zymogen</keyword>
<dbReference type="FunFam" id="3.40.50.1460:FF:000008">
    <property type="entry name" value="caspase-8 isoform X1"/>
    <property type="match status" value="1"/>
</dbReference>
<protein>
    <recommendedName>
        <fullName evidence="15">Caspase-8</fullName>
        <ecNumber evidence="14">3.4.22.61</ecNumber>
    </recommendedName>
</protein>
<evidence type="ECO:0000259" key="19">
    <source>
        <dbReference type="PROSITE" id="PS50208"/>
    </source>
</evidence>
<evidence type="ECO:0000259" key="17">
    <source>
        <dbReference type="PROSITE" id="PS50168"/>
    </source>
</evidence>
<dbReference type="GO" id="GO:0004197">
    <property type="term" value="F:cysteine-type endopeptidase activity"/>
    <property type="evidence" value="ECO:0007669"/>
    <property type="project" value="InterPro"/>
</dbReference>
<keyword evidence="7" id="KW-0053">Apoptosis</keyword>
<dbReference type="CDD" id="cd00032">
    <property type="entry name" value="CASc"/>
    <property type="match status" value="1"/>
</dbReference>
<name>A0A8B9GFE1_9PSIT</name>
<evidence type="ECO:0000256" key="4">
    <source>
        <dbReference type="ARBA" id="ARBA00022490"/>
    </source>
</evidence>
<dbReference type="PANTHER" id="PTHR48169:SF7">
    <property type="entry name" value="CASPASE 10"/>
    <property type="match status" value="1"/>
</dbReference>
<dbReference type="PRINTS" id="PR00376">
    <property type="entry name" value="IL1BCENZYME"/>
</dbReference>
<keyword evidence="9" id="KW-0378">Hydrolase</keyword>
<accession>A0A8B9GFE1</accession>
<dbReference type="PROSITE" id="PS50208">
    <property type="entry name" value="CASPASE_P20"/>
    <property type="match status" value="1"/>
</dbReference>
<reference evidence="20" key="2">
    <citation type="submission" date="2025-09" db="UniProtKB">
        <authorList>
            <consortium name="Ensembl"/>
        </authorList>
    </citation>
    <scope>IDENTIFICATION</scope>
</reference>
<keyword evidence="21" id="KW-1185">Reference proteome</keyword>
<evidence type="ECO:0000256" key="6">
    <source>
        <dbReference type="ARBA" id="ARBA00022670"/>
    </source>
</evidence>
<dbReference type="GO" id="GO:0006915">
    <property type="term" value="P:apoptotic process"/>
    <property type="evidence" value="ECO:0007669"/>
    <property type="project" value="UniProtKB-KW"/>
</dbReference>
<dbReference type="InterPro" id="IPR001309">
    <property type="entry name" value="Pept_C14_p20"/>
</dbReference>
<feature type="domain" description="Caspase family p10" evidence="18">
    <location>
        <begin position="352"/>
        <end position="437"/>
    </location>
</feature>
<feature type="domain" description="DED" evidence="17">
    <location>
        <begin position="3"/>
        <end position="81"/>
    </location>
</feature>
<proteinExistence type="inferred from homology"/>
<dbReference type="InterPro" id="IPR015917">
    <property type="entry name" value="Pept_C14A"/>
</dbReference>
<dbReference type="GO" id="GO:0005634">
    <property type="term" value="C:nucleus"/>
    <property type="evidence" value="ECO:0007669"/>
    <property type="project" value="UniProtKB-SubCell"/>
</dbReference>
<dbReference type="SUPFAM" id="SSF52129">
    <property type="entry name" value="Caspase-like"/>
    <property type="match status" value="1"/>
</dbReference>
<comment type="catalytic activity">
    <reaction evidence="13">
        <text>Strict requirement for Asp at position P1 and has a preferred cleavage sequence of (Leu/Asp/Val)-Glu-Thr-Asp-|-(Gly/Ser/Ala).</text>
        <dbReference type="EC" id="3.4.22.61"/>
    </reaction>
</comment>
<feature type="domain" description="Caspase family p20" evidence="19">
    <location>
        <begin position="205"/>
        <end position="323"/>
    </location>
</feature>
<dbReference type="InterPro" id="IPR001875">
    <property type="entry name" value="DED_dom"/>
</dbReference>
<evidence type="ECO:0000256" key="15">
    <source>
        <dbReference type="ARBA" id="ARBA00068172"/>
    </source>
</evidence>
<keyword evidence="5" id="KW-0597">Phosphoprotein</keyword>
<evidence type="ECO:0000256" key="7">
    <source>
        <dbReference type="ARBA" id="ARBA00022703"/>
    </source>
</evidence>
<dbReference type="Proteomes" id="UP000694522">
    <property type="component" value="Unplaced"/>
</dbReference>
<evidence type="ECO:0000256" key="9">
    <source>
        <dbReference type="ARBA" id="ARBA00022801"/>
    </source>
</evidence>
<reference evidence="20" key="1">
    <citation type="submission" date="2025-08" db="UniProtKB">
        <authorList>
            <consortium name="Ensembl"/>
        </authorList>
    </citation>
    <scope>IDENTIFICATION</scope>
</reference>
<dbReference type="Ensembl" id="ENSACOT00000024298.1">
    <property type="protein sequence ID" value="ENSACOP00000023489.1"/>
    <property type="gene ID" value="ENSACOG00000015890.1"/>
</dbReference>
<dbReference type="FunFam" id="1.10.533.10:FF:000016">
    <property type="entry name" value="CASP8 and FADD-like apoptosis regulator"/>
    <property type="match status" value="1"/>
</dbReference>
<dbReference type="PANTHER" id="PTHR48169">
    <property type="entry name" value="DED DOMAIN-CONTAINING PROTEIN"/>
    <property type="match status" value="1"/>
</dbReference>
<evidence type="ECO:0000256" key="1">
    <source>
        <dbReference type="ARBA" id="ARBA00004123"/>
    </source>
</evidence>
<dbReference type="SMART" id="SM00031">
    <property type="entry name" value="DED"/>
    <property type="match status" value="2"/>
</dbReference>
<evidence type="ECO:0000256" key="16">
    <source>
        <dbReference type="RuleBase" id="RU003971"/>
    </source>
</evidence>
<evidence type="ECO:0000256" key="10">
    <source>
        <dbReference type="ARBA" id="ARBA00022807"/>
    </source>
</evidence>
<dbReference type="PROSITE" id="PS01122">
    <property type="entry name" value="CASPASE_CYS"/>
    <property type="match status" value="1"/>
</dbReference>
<dbReference type="GO" id="GO:0051604">
    <property type="term" value="P:protein maturation"/>
    <property type="evidence" value="ECO:0007669"/>
    <property type="project" value="UniProtKB-ARBA"/>
</dbReference>
<dbReference type="GO" id="GO:0043065">
    <property type="term" value="P:positive regulation of apoptotic process"/>
    <property type="evidence" value="ECO:0007669"/>
    <property type="project" value="UniProtKB-ARBA"/>
</dbReference>
<comment type="subcellular location">
    <subcellularLocation>
        <location evidence="2">Cytoplasm</location>
    </subcellularLocation>
    <subcellularLocation>
        <location evidence="1">Nucleus</location>
    </subcellularLocation>
</comment>
<evidence type="ECO:0000259" key="18">
    <source>
        <dbReference type="PROSITE" id="PS50207"/>
    </source>
</evidence>
<dbReference type="Pfam" id="PF00656">
    <property type="entry name" value="Peptidase_C14"/>
    <property type="match status" value="1"/>
</dbReference>
<sequence length="438" mass="50562">MEFPRRRLLMVSEELGEGDLAALKFLSQGHIPMRKLEAIQKAQDFFEALQEKGMIEEENLFFLMELLYRIRRIDLLESHLDTSREKMERELQIPGRAKVSPYRYLLFQLSEEITEYELKSFKFLLGQELPKCRLIPQATMLDVFTEMEKRGILGEDNLSVLKSLCAEIDISLLKTIEEYELKLGKTKGLFPIVILAVTHGYHTGLIMNTFQVKKRWLSQRHRGAAQEALKRVFSKLHFTIAEHRDLTAEEIRETVNIYRCKDHKDKDCFVCCILSHGKKGMIYGVDGQEVPIRELTTSFTGQNCYSLAGKPKVFFVQACQGDACQEGVNIETDSKEPDDSVETDARFQLECIPTEADFLLGMATLQDYVSYRSPCHGTWYIQALCHHLEHSCPRGEDILTILTAVNREVSKKTCQPNSRKQMPQPTFTLRKRLIFYVN</sequence>
<evidence type="ECO:0000256" key="12">
    <source>
        <dbReference type="ARBA" id="ARBA00023242"/>
    </source>
</evidence>
<evidence type="ECO:0000256" key="14">
    <source>
        <dbReference type="ARBA" id="ARBA00066479"/>
    </source>
</evidence>
<dbReference type="GO" id="GO:0032991">
    <property type="term" value="C:protein-containing complex"/>
    <property type="evidence" value="ECO:0007669"/>
    <property type="project" value="UniProtKB-ARBA"/>
</dbReference>
<dbReference type="SMART" id="SM00115">
    <property type="entry name" value="CASc"/>
    <property type="match status" value="1"/>
</dbReference>
<dbReference type="InterPro" id="IPR029030">
    <property type="entry name" value="Caspase-like_dom_sf"/>
</dbReference>
<dbReference type="Pfam" id="PF01335">
    <property type="entry name" value="DED"/>
    <property type="match status" value="2"/>
</dbReference>
<dbReference type="EC" id="3.4.22.61" evidence="14"/>
<dbReference type="InterPro" id="IPR011029">
    <property type="entry name" value="DEATH-like_dom_sf"/>
</dbReference>
<dbReference type="SUPFAM" id="SSF47986">
    <property type="entry name" value="DEATH domain"/>
    <property type="match status" value="2"/>
</dbReference>
<dbReference type="InterPro" id="IPR011600">
    <property type="entry name" value="Pept_C14_caspase"/>
</dbReference>
<keyword evidence="12" id="KW-0539">Nucleus</keyword>
<feature type="domain" description="DED" evidence="17">
    <location>
        <begin position="101"/>
        <end position="178"/>
    </location>
</feature>
<dbReference type="GO" id="GO:0005886">
    <property type="term" value="C:plasma membrane"/>
    <property type="evidence" value="ECO:0007669"/>
    <property type="project" value="UniProtKB-ARBA"/>
</dbReference>
<evidence type="ECO:0000256" key="11">
    <source>
        <dbReference type="ARBA" id="ARBA00023145"/>
    </source>
</evidence>
<evidence type="ECO:0000256" key="13">
    <source>
        <dbReference type="ARBA" id="ARBA00051626"/>
    </source>
</evidence>
<dbReference type="Gene3D" id="1.10.533.10">
    <property type="entry name" value="Death Domain, Fas"/>
    <property type="match status" value="2"/>
</dbReference>
<evidence type="ECO:0000313" key="21">
    <source>
        <dbReference type="Proteomes" id="UP000694522"/>
    </source>
</evidence>
<evidence type="ECO:0000256" key="8">
    <source>
        <dbReference type="ARBA" id="ARBA00022737"/>
    </source>
</evidence>
<keyword evidence="6" id="KW-0645">Protease</keyword>
<dbReference type="Gene3D" id="3.40.50.1460">
    <property type="match status" value="1"/>
</dbReference>
<keyword evidence="8" id="KW-0677">Repeat</keyword>
<comment type="similarity">
    <text evidence="3 16">Belongs to the peptidase C14A family.</text>
</comment>
<dbReference type="InterPro" id="IPR016129">
    <property type="entry name" value="Caspase_his_AS"/>
</dbReference>
<dbReference type="GO" id="GO:0005737">
    <property type="term" value="C:cytoplasm"/>
    <property type="evidence" value="ECO:0007669"/>
    <property type="project" value="UniProtKB-SubCell"/>
</dbReference>
<dbReference type="InterPro" id="IPR033139">
    <property type="entry name" value="Caspase_cys_AS"/>
</dbReference>
<organism evidence="20 21">
    <name type="scientific">Amazona collaria</name>
    <name type="common">yellow-billed parrot</name>
    <dbReference type="NCBI Taxonomy" id="241587"/>
    <lineage>
        <taxon>Eukaryota</taxon>
        <taxon>Metazoa</taxon>
        <taxon>Chordata</taxon>
        <taxon>Craniata</taxon>
        <taxon>Vertebrata</taxon>
        <taxon>Euteleostomi</taxon>
        <taxon>Archelosauria</taxon>
        <taxon>Archosauria</taxon>
        <taxon>Dinosauria</taxon>
        <taxon>Saurischia</taxon>
        <taxon>Theropoda</taxon>
        <taxon>Coelurosauria</taxon>
        <taxon>Aves</taxon>
        <taxon>Neognathae</taxon>
        <taxon>Neoaves</taxon>
        <taxon>Telluraves</taxon>
        <taxon>Australaves</taxon>
        <taxon>Psittaciformes</taxon>
        <taxon>Psittacidae</taxon>
        <taxon>Amazona</taxon>
    </lineage>
</organism>
<dbReference type="PROSITE" id="PS01121">
    <property type="entry name" value="CASPASE_HIS"/>
    <property type="match status" value="1"/>
</dbReference>
<dbReference type="AlphaFoldDB" id="A0A8B9GFE1"/>
<dbReference type="PROSITE" id="PS50168">
    <property type="entry name" value="DED"/>
    <property type="match status" value="2"/>
</dbReference>
<keyword evidence="4" id="KW-0963">Cytoplasm</keyword>
<evidence type="ECO:0000256" key="5">
    <source>
        <dbReference type="ARBA" id="ARBA00022553"/>
    </source>
</evidence>
<evidence type="ECO:0000256" key="3">
    <source>
        <dbReference type="ARBA" id="ARBA00010134"/>
    </source>
</evidence>
<dbReference type="PROSITE" id="PS50207">
    <property type="entry name" value="CASPASE_P10"/>
    <property type="match status" value="1"/>
</dbReference>
<keyword evidence="10" id="KW-0788">Thiol protease</keyword>
<evidence type="ECO:0000256" key="2">
    <source>
        <dbReference type="ARBA" id="ARBA00004496"/>
    </source>
</evidence>
<dbReference type="InterPro" id="IPR002138">
    <property type="entry name" value="Pept_C14_p10"/>
</dbReference>